<evidence type="ECO:0000256" key="12">
    <source>
        <dbReference type="ARBA" id="ARBA00023288"/>
    </source>
</evidence>
<dbReference type="GO" id="GO:0098552">
    <property type="term" value="C:side of membrane"/>
    <property type="evidence" value="ECO:0007669"/>
    <property type="project" value="UniProtKB-KW"/>
</dbReference>
<feature type="transmembrane region" description="Helical" evidence="14">
    <location>
        <begin position="188"/>
        <end position="213"/>
    </location>
</feature>
<dbReference type="KEGG" id="uvi:66066712"/>
<evidence type="ECO:0000256" key="15">
    <source>
        <dbReference type="SAM" id="SignalP"/>
    </source>
</evidence>
<keyword evidence="8 15" id="KW-0732">Signal</keyword>
<feature type="signal peptide" evidence="15">
    <location>
        <begin position="1"/>
        <end position="21"/>
    </location>
</feature>
<evidence type="ECO:0000259" key="16">
    <source>
        <dbReference type="SMART" id="SM00747"/>
    </source>
</evidence>
<evidence type="ECO:0000256" key="8">
    <source>
        <dbReference type="ARBA" id="ARBA00022729"/>
    </source>
</evidence>
<gene>
    <name evidence="17" type="ORF">UV8b_05935</name>
</gene>
<evidence type="ECO:0000256" key="4">
    <source>
        <dbReference type="ARBA" id="ARBA00010031"/>
    </source>
</evidence>
<dbReference type="InterPro" id="IPR049326">
    <property type="entry name" value="Rhodopsin_dom_fungi"/>
</dbReference>
<reference evidence="17" key="1">
    <citation type="submission" date="2020-03" db="EMBL/GenBank/DDBJ databases">
        <title>A mixture of massive structural variations and highly conserved coding sequences in Ustilaginoidea virens genome.</title>
        <authorList>
            <person name="Zhang K."/>
            <person name="Zhao Z."/>
            <person name="Zhang Z."/>
            <person name="Li Y."/>
            <person name="Hsiang T."/>
            <person name="Sun W."/>
        </authorList>
    </citation>
    <scope>NUCLEOTIDE SEQUENCE</scope>
    <source>
        <strain evidence="17">UV-8b</strain>
    </source>
</reference>
<evidence type="ECO:0000256" key="2">
    <source>
        <dbReference type="ARBA" id="ARBA00004589"/>
    </source>
</evidence>
<feature type="transmembrane region" description="Helical" evidence="14">
    <location>
        <begin position="148"/>
        <end position="168"/>
    </location>
</feature>
<dbReference type="Proteomes" id="UP000027002">
    <property type="component" value="Chromosome 4"/>
</dbReference>
<dbReference type="InterPro" id="IPR052337">
    <property type="entry name" value="SAT4-like"/>
</dbReference>
<dbReference type="RefSeq" id="XP_042999365.1">
    <property type="nucleotide sequence ID" value="XM_043143432.1"/>
</dbReference>
<evidence type="ECO:0000313" key="18">
    <source>
        <dbReference type="Proteomes" id="UP000027002"/>
    </source>
</evidence>
<keyword evidence="10 14" id="KW-0472">Membrane</keyword>
<feature type="chain" id="PRO_5034337925" description="CFEM domain-containing protein" evidence="15">
    <location>
        <begin position="22"/>
        <end position="420"/>
    </location>
</feature>
<comment type="similarity">
    <text evidence="13">Belongs to the SAT4 family.</text>
</comment>
<evidence type="ECO:0000256" key="13">
    <source>
        <dbReference type="ARBA" id="ARBA00038359"/>
    </source>
</evidence>
<keyword evidence="11" id="KW-1015">Disulfide bond</keyword>
<dbReference type="InterPro" id="IPR008427">
    <property type="entry name" value="Extracellular_membr_CFEM_dom"/>
</dbReference>
<feature type="transmembrane region" description="Helical" evidence="14">
    <location>
        <begin position="225"/>
        <end position="252"/>
    </location>
</feature>
<feature type="transmembrane region" description="Helical" evidence="14">
    <location>
        <begin position="306"/>
        <end position="325"/>
    </location>
</feature>
<organism evidence="17 18">
    <name type="scientific">Ustilaginoidea virens</name>
    <name type="common">Rice false smut fungus</name>
    <name type="synonym">Villosiclava virens</name>
    <dbReference type="NCBI Taxonomy" id="1159556"/>
    <lineage>
        <taxon>Eukaryota</taxon>
        <taxon>Fungi</taxon>
        <taxon>Dikarya</taxon>
        <taxon>Ascomycota</taxon>
        <taxon>Pezizomycotina</taxon>
        <taxon>Sordariomycetes</taxon>
        <taxon>Hypocreomycetidae</taxon>
        <taxon>Hypocreales</taxon>
        <taxon>Clavicipitaceae</taxon>
        <taxon>Ustilaginoidea</taxon>
    </lineage>
</organism>
<keyword evidence="5" id="KW-0964">Secreted</keyword>
<evidence type="ECO:0000256" key="11">
    <source>
        <dbReference type="ARBA" id="ARBA00023157"/>
    </source>
</evidence>
<evidence type="ECO:0000256" key="3">
    <source>
        <dbReference type="ARBA" id="ARBA00004613"/>
    </source>
</evidence>
<feature type="transmembrane region" description="Helical" evidence="14">
    <location>
        <begin position="113"/>
        <end position="132"/>
    </location>
</feature>
<evidence type="ECO:0000256" key="5">
    <source>
        <dbReference type="ARBA" id="ARBA00022525"/>
    </source>
</evidence>
<evidence type="ECO:0000256" key="10">
    <source>
        <dbReference type="ARBA" id="ARBA00023136"/>
    </source>
</evidence>
<name>A0A8E5MJ45_USTVR</name>
<comment type="subcellular location">
    <subcellularLocation>
        <location evidence="2">Membrane</location>
        <topology evidence="2">Lipid-anchor</topology>
        <topology evidence="2">GPI-anchor</topology>
    </subcellularLocation>
    <subcellularLocation>
        <location evidence="1">Membrane</location>
        <topology evidence="1">Multi-pass membrane protein</topology>
    </subcellularLocation>
    <subcellularLocation>
        <location evidence="3">Secreted</location>
    </subcellularLocation>
</comment>
<feature type="transmembrane region" description="Helical" evidence="14">
    <location>
        <begin position="272"/>
        <end position="294"/>
    </location>
</feature>
<dbReference type="GO" id="GO:0005576">
    <property type="term" value="C:extracellular region"/>
    <property type="evidence" value="ECO:0007669"/>
    <property type="project" value="UniProtKB-SubCell"/>
</dbReference>
<comment type="similarity">
    <text evidence="4">Belongs to the RBT5 family.</text>
</comment>
<dbReference type="OrthoDB" id="2496787at2759"/>
<keyword evidence="9 14" id="KW-1133">Transmembrane helix</keyword>
<evidence type="ECO:0000256" key="1">
    <source>
        <dbReference type="ARBA" id="ARBA00004141"/>
    </source>
</evidence>
<accession>A0A8E5MJ45</accession>
<feature type="transmembrane region" description="Helical" evidence="14">
    <location>
        <begin position="345"/>
        <end position="370"/>
    </location>
</feature>
<sequence length="420" mass="47315">MRFNLGLGSMAAVSLAWVCLGDEQSAPSLSNLTSALATIPTCALTCLANYIAKENCTATDPQCICVDKYAAIQNRAKPCIIEACSLPEALFTKNVTEVACNRPVRDKSGRYDAMNLAMGVITALLVTTRLVYKKFFGYRRELGPDDWVILWTLILGVPCTILNSVGLIANGLGRDVWTVTPDELTKFIMFFFVLQIFYLALMCLIKLSLSLFYLYIFPGTTVHRLLVATCVFNAVFGVAFVLTGMFSCTPISHYWTQYVNPEISGRCINLNLFAWVHAAFNIVTDLWMLALPLSQIKSLDLSWKKKFGVIFMFLIGAFVTIVSVLRLESLLVFANSTNPTWENWIVAWWSTIEVNVGMICTCLPTVRLILVRVAPRMFSTDMSNGQSYETHGMRDRYVRNSHVMRRKQIDIEHEHEPGRW</sequence>
<dbReference type="AlphaFoldDB" id="A0A8E5MJ45"/>
<evidence type="ECO:0000313" key="17">
    <source>
        <dbReference type="EMBL" id="QUC21692.1"/>
    </source>
</evidence>
<dbReference type="Pfam" id="PF05730">
    <property type="entry name" value="CFEM"/>
    <property type="match status" value="1"/>
</dbReference>
<keyword evidence="7 14" id="KW-0812">Transmembrane</keyword>
<evidence type="ECO:0000256" key="9">
    <source>
        <dbReference type="ARBA" id="ARBA00022989"/>
    </source>
</evidence>
<keyword evidence="18" id="KW-1185">Reference proteome</keyword>
<evidence type="ECO:0000256" key="7">
    <source>
        <dbReference type="ARBA" id="ARBA00022692"/>
    </source>
</evidence>
<dbReference type="SMART" id="SM00747">
    <property type="entry name" value="CFEM"/>
    <property type="match status" value="1"/>
</dbReference>
<keyword evidence="12" id="KW-0449">Lipoprotein</keyword>
<evidence type="ECO:0000256" key="6">
    <source>
        <dbReference type="ARBA" id="ARBA00022622"/>
    </source>
</evidence>
<keyword evidence="6" id="KW-0336">GPI-anchor</keyword>
<dbReference type="EMBL" id="CP072756">
    <property type="protein sequence ID" value="QUC21692.1"/>
    <property type="molecule type" value="Genomic_DNA"/>
</dbReference>
<feature type="domain" description="CFEM" evidence="16">
    <location>
        <begin position="35"/>
        <end position="101"/>
    </location>
</feature>
<proteinExistence type="inferred from homology"/>
<dbReference type="Pfam" id="PF20684">
    <property type="entry name" value="Fung_rhodopsin"/>
    <property type="match status" value="1"/>
</dbReference>
<protein>
    <recommendedName>
        <fullName evidence="16">CFEM domain-containing protein</fullName>
    </recommendedName>
</protein>
<evidence type="ECO:0000256" key="14">
    <source>
        <dbReference type="SAM" id="Phobius"/>
    </source>
</evidence>
<dbReference type="PANTHER" id="PTHR33048:SF143">
    <property type="entry name" value="EXTRACELLULAR MEMBRANE PROTEIN CFEM DOMAIN-CONTAINING PROTEIN-RELATED"/>
    <property type="match status" value="1"/>
</dbReference>
<dbReference type="GeneID" id="66066712"/>
<keyword evidence="6" id="KW-0325">Glycoprotein</keyword>
<dbReference type="PANTHER" id="PTHR33048">
    <property type="entry name" value="PTH11-LIKE INTEGRAL MEMBRANE PROTEIN (AFU_ORTHOLOGUE AFUA_5G11245)"/>
    <property type="match status" value="1"/>
</dbReference>